<dbReference type="Proteomes" id="UP000027451">
    <property type="component" value="Unassembled WGS sequence"/>
</dbReference>
<proteinExistence type="predicted"/>
<dbReference type="EMBL" id="JFHD01000040">
    <property type="protein sequence ID" value="KDR25959.1"/>
    <property type="molecule type" value="Genomic_DNA"/>
</dbReference>
<gene>
    <name evidence="1" type="ORF">BG60_26455</name>
</gene>
<protein>
    <submittedName>
        <fullName evidence="1">Uncharacterized protein</fullName>
    </submittedName>
</protein>
<organism evidence="1 2">
    <name type="scientific">Caballeronia zhejiangensis</name>
    <dbReference type="NCBI Taxonomy" id="871203"/>
    <lineage>
        <taxon>Bacteria</taxon>
        <taxon>Pseudomonadati</taxon>
        <taxon>Pseudomonadota</taxon>
        <taxon>Betaproteobacteria</taxon>
        <taxon>Burkholderiales</taxon>
        <taxon>Burkholderiaceae</taxon>
        <taxon>Caballeronia</taxon>
    </lineage>
</organism>
<sequence length="153" mass="15862">MTQLQSKFVTGQKTVIAPCAAGDVVAQTFYIDLAQALALNDVIELAVLPEYSRIVDATLDVDKLDTNGAPAIVMDIGLMSGKVGVLDNARTVGNELFAADVTAKNGGFTRLSKNAALRIAETDQARSIGVKVTTAPATGAPTGRVALTLFIVG</sequence>
<dbReference type="RefSeq" id="WP_034473810.1">
    <property type="nucleotide sequence ID" value="NZ_JFHD01000040.1"/>
</dbReference>
<evidence type="ECO:0000313" key="2">
    <source>
        <dbReference type="Proteomes" id="UP000027451"/>
    </source>
</evidence>
<accession>A0A656QAG3</accession>
<reference evidence="1 2" key="1">
    <citation type="submission" date="2014-03" db="EMBL/GenBank/DDBJ databases">
        <title>Draft Genome Sequences of Four Burkholderia Strains.</title>
        <authorList>
            <person name="Liu X.Y."/>
            <person name="Li C.X."/>
            <person name="Xu J.H."/>
        </authorList>
    </citation>
    <scope>NUCLEOTIDE SEQUENCE [LARGE SCALE GENOMIC DNA]</scope>
    <source>
        <strain evidence="1 2">OP-1</strain>
    </source>
</reference>
<comment type="caution">
    <text evidence="1">The sequence shown here is derived from an EMBL/GenBank/DDBJ whole genome shotgun (WGS) entry which is preliminary data.</text>
</comment>
<name>A0A656QAG3_9BURK</name>
<evidence type="ECO:0000313" key="1">
    <source>
        <dbReference type="EMBL" id="KDR25959.1"/>
    </source>
</evidence>
<keyword evidence="2" id="KW-1185">Reference proteome</keyword>
<dbReference type="AlphaFoldDB" id="A0A656QAG3"/>